<proteinExistence type="predicted"/>
<evidence type="ECO:0000313" key="4">
    <source>
        <dbReference type="Proteomes" id="UP000018050"/>
    </source>
</evidence>
<evidence type="ECO:0000256" key="2">
    <source>
        <dbReference type="SAM" id="Phobius"/>
    </source>
</evidence>
<dbReference type="AlphaFoldDB" id="U6GSL1"/>
<keyword evidence="4" id="KW-1185">Reference proteome</keyword>
<dbReference type="RefSeq" id="XP_013248268.1">
    <property type="nucleotide sequence ID" value="XM_013392814.1"/>
</dbReference>
<dbReference type="Proteomes" id="UP000018050">
    <property type="component" value="Unassembled WGS sequence"/>
</dbReference>
<keyword evidence="2" id="KW-0472">Membrane</keyword>
<evidence type="ECO:0000256" key="1">
    <source>
        <dbReference type="SAM" id="MobiDB-lite"/>
    </source>
</evidence>
<evidence type="ECO:0000313" key="3">
    <source>
        <dbReference type="EMBL" id="CDI82273.1"/>
    </source>
</evidence>
<reference evidence="3" key="1">
    <citation type="submission" date="2013-10" db="EMBL/GenBank/DDBJ databases">
        <title>Genomic analysis of the causative agents of coccidiosis in chickens.</title>
        <authorList>
            <person name="Reid A.J."/>
            <person name="Blake D."/>
            <person name="Billington K."/>
            <person name="Browne H."/>
            <person name="Dunn M."/>
            <person name="Hung S."/>
            <person name="Kawahara F."/>
            <person name="Miranda-Saavedra D."/>
            <person name="Mourier T."/>
            <person name="Nagra H."/>
            <person name="Otto T.D."/>
            <person name="Rawlings N."/>
            <person name="Sanchez A."/>
            <person name="Sanders M."/>
            <person name="Subramaniam C."/>
            <person name="Tay Y."/>
            <person name="Dear P."/>
            <person name="Doerig C."/>
            <person name="Gruber A."/>
            <person name="Parkinson J."/>
            <person name="Shirley M."/>
            <person name="Wan K.L."/>
            <person name="Berriman M."/>
            <person name="Tomley F."/>
            <person name="Pain A."/>
        </authorList>
    </citation>
    <scope>NUCLEOTIDE SEQUENCE</scope>
    <source>
        <strain evidence="3">Houghton</strain>
    </source>
</reference>
<dbReference type="EMBL" id="HG672210">
    <property type="protein sequence ID" value="CDI82273.1"/>
    <property type="molecule type" value="Genomic_DNA"/>
</dbReference>
<protein>
    <submittedName>
        <fullName evidence="3">Uncharacterized protein</fullName>
    </submittedName>
</protein>
<accession>U6GSL1</accession>
<feature type="transmembrane region" description="Helical" evidence="2">
    <location>
        <begin position="64"/>
        <end position="84"/>
    </location>
</feature>
<organism evidence="3 4">
    <name type="scientific">Eimeria acervulina</name>
    <name type="common">Coccidian parasite</name>
    <dbReference type="NCBI Taxonomy" id="5801"/>
    <lineage>
        <taxon>Eukaryota</taxon>
        <taxon>Sar</taxon>
        <taxon>Alveolata</taxon>
        <taxon>Apicomplexa</taxon>
        <taxon>Conoidasida</taxon>
        <taxon>Coccidia</taxon>
        <taxon>Eucoccidiorida</taxon>
        <taxon>Eimeriorina</taxon>
        <taxon>Eimeriidae</taxon>
        <taxon>Eimeria</taxon>
    </lineage>
</organism>
<keyword evidence="2" id="KW-1133">Transmembrane helix</keyword>
<name>U6GSL1_EIMAC</name>
<feature type="region of interest" description="Disordered" evidence="1">
    <location>
        <begin position="27"/>
        <end position="58"/>
    </location>
</feature>
<reference evidence="3" key="2">
    <citation type="submission" date="2013-10" db="EMBL/GenBank/DDBJ databases">
        <authorList>
            <person name="Aslett M."/>
        </authorList>
    </citation>
    <scope>NUCLEOTIDE SEQUENCE</scope>
    <source>
        <strain evidence="3">Houghton</strain>
    </source>
</reference>
<dbReference type="GeneID" id="25274634"/>
<keyword evidence="2" id="KW-0812">Transmembrane</keyword>
<sequence>MPPSVLDAQRLAHHLFETKLTSSHLHSRDGVLEENESAPHLSRTTSSFQDPLARRPRSTPRSRSALVLLILAFPIIMAIMLFSICKVSLTRRQTSRMIPRRLAYGGDDMDDSDLFSLMEECLAMEEEVGLVPPEPNSSPSSDMSTGIVDLDAVLSATAAVHAPTPVGPHSAWDTGAAAPDSWDDILAAINSQSESQHQEPSELQQTASQGAAFGGEGLSGALSALDPDAWDDMLSTINSQPESQHLKPSELQHMASQGAAFGGEGPSGALSAVDPDAWDDIISLALSTQYE</sequence>
<gene>
    <name evidence="3" type="ORF">EAH_00065640</name>
</gene>
<dbReference type="VEuPathDB" id="ToxoDB:EAH_00065640"/>